<proteinExistence type="predicted"/>
<evidence type="ECO:0000313" key="1">
    <source>
        <dbReference type="EMBL" id="KKN44436.1"/>
    </source>
</evidence>
<reference evidence="1" key="1">
    <citation type="journal article" date="2015" name="Nature">
        <title>Complex archaea that bridge the gap between prokaryotes and eukaryotes.</title>
        <authorList>
            <person name="Spang A."/>
            <person name="Saw J.H."/>
            <person name="Jorgensen S.L."/>
            <person name="Zaremba-Niedzwiedzka K."/>
            <person name="Martijn J."/>
            <person name="Lind A.E."/>
            <person name="van Eijk R."/>
            <person name="Schleper C."/>
            <person name="Guy L."/>
            <person name="Ettema T.J."/>
        </authorList>
    </citation>
    <scope>NUCLEOTIDE SEQUENCE</scope>
</reference>
<sequence>MPKPLQAVEPQEMGCQALISDRLHESRHWPGVRDMQEQMLRYELRRKGCENIQIQEPERFYMDPWEDEDPESLTFGEKFEGCWMWEINAVGERHAS</sequence>
<comment type="caution">
    <text evidence="1">The sequence shown here is derived from an EMBL/GenBank/DDBJ whole genome shotgun (WGS) entry which is preliminary data.</text>
</comment>
<gene>
    <name evidence="1" type="ORF">LCGC14_0693170</name>
</gene>
<name>A0A0F9T668_9ZZZZ</name>
<dbReference type="AlphaFoldDB" id="A0A0F9T668"/>
<organism evidence="1">
    <name type="scientific">marine sediment metagenome</name>
    <dbReference type="NCBI Taxonomy" id="412755"/>
    <lineage>
        <taxon>unclassified sequences</taxon>
        <taxon>metagenomes</taxon>
        <taxon>ecological metagenomes</taxon>
    </lineage>
</organism>
<accession>A0A0F9T668</accession>
<dbReference type="EMBL" id="LAZR01001452">
    <property type="protein sequence ID" value="KKN44436.1"/>
    <property type="molecule type" value="Genomic_DNA"/>
</dbReference>
<protein>
    <submittedName>
        <fullName evidence="1">Uncharacterized protein</fullName>
    </submittedName>
</protein>